<dbReference type="InterPro" id="IPR027417">
    <property type="entry name" value="P-loop_NTPase"/>
</dbReference>
<gene>
    <name evidence="7" type="ORF">CLV30_12849</name>
</gene>
<feature type="domain" description="FtsK" evidence="6">
    <location>
        <begin position="299"/>
        <end position="487"/>
    </location>
</feature>
<feature type="region of interest" description="Disordered" evidence="4">
    <location>
        <begin position="1"/>
        <end position="52"/>
    </location>
</feature>
<keyword evidence="2 3" id="KW-0067">ATP-binding</keyword>
<feature type="binding site" evidence="3">
    <location>
        <begin position="324"/>
        <end position="331"/>
    </location>
    <ligand>
        <name>ATP</name>
        <dbReference type="ChEBI" id="CHEBI:30616"/>
    </ligand>
</feature>
<accession>A0A2P8DF31</accession>
<evidence type="ECO:0000313" key="7">
    <source>
        <dbReference type="EMBL" id="PSK95797.1"/>
    </source>
</evidence>
<keyword evidence="1 3" id="KW-0547">Nucleotide-binding</keyword>
<dbReference type="Gene3D" id="3.40.50.300">
    <property type="entry name" value="P-loop containing nucleotide triphosphate hydrolases"/>
    <property type="match status" value="1"/>
</dbReference>
<comment type="caution">
    <text evidence="7">The sequence shown here is derived from an EMBL/GenBank/DDBJ whole genome shotgun (WGS) entry which is preliminary data.</text>
</comment>
<sequence length="669" mass="71867">MAQPTVVKLAPDRSDPTRFTPDQRRAKARATTARAARATGRGSVRAGRATAHGTAVASRATGRAAWRFRAELVPYTAGHGLLGLTAVHHMAAGAAAQTQALGVYGLPAAGAAVVAYLAAKRGGERSRAVLGAAVGAALLLAWAAWVTATGPSWPAYLVLLVLATAVGVVYWPWLLTRRDPRHVEVNLPGHLVPDAAPAVEDPFKPLGLAGAAWAGTRERIASGYAQTLILPPGKNGRTVADTKGPDLAGMLDVGVDDVEVLEDTRKASRVRVLVHTKDLLANPTPWPWLGSNRTDLYDGMPLGLNRAGDLTPLNLIERHVLIAGESGSGKSNVLSMITAAAALDPCVSLWGLDGKITELPGWRPRMTAYVDSNPEAALALLDDLRRTMARRQRILRERRHRNVQRGDDLGLIVLVIDELARFTLETTAETGQKFMTALLDILQVGRSVGVIVVADTQRPSANLLTGDMRAGFTYRLAMRMSDGDGSRMALGDGAGVNAATIDPERRGLGYLAAGTARPRLMRAFFVPDDDLATLTDTAAKVPAPDLPGITLSETVASYDPDDTLDDDRPDLAAVPDTDHPTVEPVRMQRRFPDGHPIRQQDVTVWDALTRHPDGATIEQLQLDPAIEFTSRQPLADRLKAWTTAGYLERIEGRPLRWRRLDLAPDIEAG</sequence>
<dbReference type="Proteomes" id="UP000243528">
    <property type="component" value="Unassembled WGS sequence"/>
</dbReference>
<keyword evidence="5" id="KW-1133">Transmembrane helix</keyword>
<evidence type="ECO:0000256" key="5">
    <source>
        <dbReference type="SAM" id="Phobius"/>
    </source>
</evidence>
<dbReference type="SUPFAM" id="SSF52540">
    <property type="entry name" value="P-loop containing nucleoside triphosphate hydrolases"/>
    <property type="match status" value="1"/>
</dbReference>
<keyword evidence="5" id="KW-0812">Transmembrane</keyword>
<feature type="transmembrane region" description="Helical" evidence="5">
    <location>
        <begin position="101"/>
        <end position="119"/>
    </location>
</feature>
<dbReference type="PANTHER" id="PTHR22683">
    <property type="entry name" value="SPORULATION PROTEIN RELATED"/>
    <property type="match status" value="1"/>
</dbReference>
<dbReference type="InterPro" id="IPR050206">
    <property type="entry name" value="FtsK/SpoIIIE/SftA"/>
</dbReference>
<feature type="transmembrane region" description="Helical" evidence="5">
    <location>
        <begin position="153"/>
        <end position="173"/>
    </location>
</feature>
<dbReference type="Pfam" id="PF01580">
    <property type="entry name" value="FtsK_SpoIIIE"/>
    <property type="match status" value="1"/>
</dbReference>
<evidence type="ECO:0000259" key="6">
    <source>
        <dbReference type="PROSITE" id="PS50901"/>
    </source>
</evidence>
<dbReference type="InterPro" id="IPR002543">
    <property type="entry name" value="FtsK_dom"/>
</dbReference>
<evidence type="ECO:0000256" key="4">
    <source>
        <dbReference type="SAM" id="MobiDB-lite"/>
    </source>
</evidence>
<dbReference type="GO" id="GO:0003677">
    <property type="term" value="F:DNA binding"/>
    <property type="evidence" value="ECO:0007669"/>
    <property type="project" value="InterPro"/>
</dbReference>
<proteinExistence type="predicted"/>
<dbReference type="EMBL" id="PYGE01000028">
    <property type="protein sequence ID" value="PSK95797.1"/>
    <property type="molecule type" value="Genomic_DNA"/>
</dbReference>
<dbReference type="GO" id="GO:0005524">
    <property type="term" value="F:ATP binding"/>
    <property type="evidence" value="ECO:0007669"/>
    <property type="project" value="UniProtKB-UniRule"/>
</dbReference>
<dbReference type="PROSITE" id="PS00675">
    <property type="entry name" value="SIGMA54_INTERACT_1"/>
    <property type="match status" value="1"/>
</dbReference>
<evidence type="ECO:0000256" key="2">
    <source>
        <dbReference type="ARBA" id="ARBA00022840"/>
    </source>
</evidence>
<dbReference type="RefSeq" id="WP_106539798.1">
    <property type="nucleotide sequence ID" value="NZ_PYGE01000028.1"/>
</dbReference>
<dbReference type="OrthoDB" id="3315716at2"/>
<dbReference type="InterPro" id="IPR003593">
    <property type="entry name" value="AAA+_ATPase"/>
</dbReference>
<protein>
    <submittedName>
        <fullName evidence="7">FtsK/SpoIIIE family protein</fullName>
    </submittedName>
</protein>
<dbReference type="InterPro" id="IPR025662">
    <property type="entry name" value="Sigma_54_int_dom_ATP-bd_1"/>
</dbReference>
<keyword evidence="5" id="KW-0472">Membrane</keyword>
<dbReference type="AlphaFoldDB" id="A0A2P8DF31"/>
<evidence type="ECO:0000313" key="8">
    <source>
        <dbReference type="Proteomes" id="UP000243528"/>
    </source>
</evidence>
<feature type="compositionally biased region" description="Basic and acidic residues" evidence="4">
    <location>
        <begin position="10"/>
        <end position="25"/>
    </location>
</feature>
<organism evidence="7 8">
    <name type="scientific">Haloactinopolyspora alba</name>
    <dbReference type="NCBI Taxonomy" id="648780"/>
    <lineage>
        <taxon>Bacteria</taxon>
        <taxon>Bacillati</taxon>
        <taxon>Actinomycetota</taxon>
        <taxon>Actinomycetes</taxon>
        <taxon>Jiangellales</taxon>
        <taxon>Jiangellaceae</taxon>
        <taxon>Haloactinopolyspora</taxon>
    </lineage>
</organism>
<evidence type="ECO:0000256" key="3">
    <source>
        <dbReference type="PROSITE-ProRule" id="PRU00289"/>
    </source>
</evidence>
<dbReference type="PROSITE" id="PS50901">
    <property type="entry name" value="FTSK"/>
    <property type="match status" value="1"/>
</dbReference>
<dbReference type="PANTHER" id="PTHR22683:SF1">
    <property type="entry name" value="TYPE VII SECRETION SYSTEM PROTEIN ESSC"/>
    <property type="match status" value="1"/>
</dbReference>
<feature type="compositionally biased region" description="Low complexity" evidence="4">
    <location>
        <begin position="29"/>
        <end position="51"/>
    </location>
</feature>
<feature type="transmembrane region" description="Helical" evidence="5">
    <location>
        <begin position="128"/>
        <end position="147"/>
    </location>
</feature>
<evidence type="ECO:0000256" key="1">
    <source>
        <dbReference type="ARBA" id="ARBA00022741"/>
    </source>
</evidence>
<keyword evidence="8" id="KW-1185">Reference proteome</keyword>
<name>A0A2P8DF31_9ACTN</name>
<dbReference type="SMART" id="SM00382">
    <property type="entry name" value="AAA"/>
    <property type="match status" value="1"/>
</dbReference>
<reference evidence="7 8" key="1">
    <citation type="submission" date="2018-03" db="EMBL/GenBank/DDBJ databases">
        <title>Genomic Encyclopedia of Archaeal and Bacterial Type Strains, Phase II (KMG-II): from individual species to whole genera.</title>
        <authorList>
            <person name="Goeker M."/>
        </authorList>
    </citation>
    <scope>NUCLEOTIDE SEQUENCE [LARGE SCALE GENOMIC DNA]</scope>
    <source>
        <strain evidence="7 8">DSM 45211</strain>
    </source>
</reference>